<feature type="compositionally biased region" description="Polar residues" evidence="1">
    <location>
        <begin position="44"/>
        <end position="56"/>
    </location>
</feature>
<name>A0A0K2VDY2_LEPSM</name>
<protein>
    <submittedName>
        <fullName evidence="2">Uncharacterized protein</fullName>
    </submittedName>
</protein>
<evidence type="ECO:0000256" key="1">
    <source>
        <dbReference type="SAM" id="MobiDB-lite"/>
    </source>
</evidence>
<feature type="compositionally biased region" description="Polar residues" evidence="1">
    <location>
        <begin position="64"/>
        <end position="73"/>
    </location>
</feature>
<evidence type="ECO:0000313" key="2">
    <source>
        <dbReference type="EMBL" id="CDW48377.1"/>
    </source>
</evidence>
<proteinExistence type="predicted"/>
<sequence>MTRIKRTRMTPSEVEEQYVKERNGGGLSRMASGVSKKSIRNHSRSLSNNSIITPVESSDMAPLQSISLTSASSRPRPMSVASISERISEEDG</sequence>
<accession>A0A0K2VDY2</accession>
<organism evidence="2">
    <name type="scientific">Lepeophtheirus salmonis</name>
    <name type="common">Salmon louse</name>
    <name type="synonym">Caligus salmonis</name>
    <dbReference type="NCBI Taxonomy" id="72036"/>
    <lineage>
        <taxon>Eukaryota</taxon>
        <taxon>Metazoa</taxon>
        <taxon>Ecdysozoa</taxon>
        <taxon>Arthropoda</taxon>
        <taxon>Crustacea</taxon>
        <taxon>Multicrustacea</taxon>
        <taxon>Hexanauplia</taxon>
        <taxon>Copepoda</taxon>
        <taxon>Siphonostomatoida</taxon>
        <taxon>Caligidae</taxon>
        <taxon>Lepeophtheirus</taxon>
    </lineage>
</organism>
<reference evidence="2" key="1">
    <citation type="submission" date="2014-05" db="EMBL/GenBank/DDBJ databases">
        <authorList>
            <person name="Chronopoulou M."/>
        </authorList>
    </citation>
    <scope>NUCLEOTIDE SEQUENCE</scope>
    <source>
        <tissue evidence="2">Whole organism</tissue>
    </source>
</reference>
<dbReference type="AlphaFoldDB" id="A0A0K2VDY2"/>
<dbReference type="EMBL" id="HACA01031016">
    <property type="protein sequence ID" value="CDW48377.1"/>
    <property type="molecule type" value="Transcribed_RNA"/>
</dbReference>
<feature type="region of interest" description="Disordered" evidence="1">
    <location>
        <begin position="1"/>
        <end position="92"/>
    </location>
</feature>
<dbReference type="OrthoDB" id="6382054at2759"/>